<dbReference type="Gene3D" id="3.30.300.30">
    <property type="match status" value="1"/>
</dbReference>
<reference evidence="5 6" key="1">
    <citation type="submission" date="2016-10" db="EMBL/GenBank/DDBJ databases">
        <authorList>
            <person name="de Groot N.N."/>
        </authorList>
    </citation>
    <scope>NUCLEOTIDE SEQUENCE [LARGE SCALE GENOMIC DNA]</scope>
    <source>
        <strain evidence="5 6">CGMCC 4.1859</strain>
    </source>
</reference>
<accession>A0A1G7W195</accession>
<dbReference type="OrthoDB" id="2472181at2"/>
<evidence type="ECO:0000256" key="3">
    <source>
        <dbReference type="SAM" id="MobiDB-lite"/>
    </source>
</evidence>
<dbReference type="InterPro" id="IPR000873">
    <property type="entry name" value="AMP-dep_synth/lig_dom"/>
</dbReference>
<dbReference type="PANTHER" id="PTHR45527">
    <property type="entry name" value="NONRIBOSOMAL PEPTIDE SYNTHETASE"/>
    <property type="match status" value="1"/>
</dbReference>
<dbReference type="PROSITE" id="PS00012">
    <property type="entry name" value="PHOSPHOPANTETHEINE"/>
    <property type="match status" value="1"/>
</dbReference>
<dbReference type="Pfam" id="PF00501">
    <property type="entry name" value="AMP-binding"/>
    <property type="match status" value="1"/>
</dbReference>
<dbReference type="InterPro" id="IPR036736">
    <property type="entry name" value="ACP-like_sf"/>
</dbReference>
<dbReference type="GO" id="GO:0017000">
    <property type="term" value="P:antibiotic biosynthetic process"/>
    <property type="evidence" value="ECO:0007669"/>
    <property type="project" value="UniProtKB-ARBA"/>
</dbReference>
<evidence type="ECO:0000313" key="6">
    <source>
        <dbReference type="Proteomes" id="UP000198614"/>
    </source>
</evidence>
<proteinExistence type="predicted"/>
<dbReference type="Pfam" id="PF00550">
    <property type="entry name" value="PP-binding"/>
    <property type="match status" value="1"/>
</dbReference>
<feature type="domain" description="Carrier" evidence="4">
    <location>
        <begin position="541"/>
        <end position="619"/>
    </location>
</feature>
<feature type="compositionally biased region" description="Low complexity" evidence="3">
    <location>
        <begin position="137"/>
        <end position="149"/>
    </location>
</feature>
<evidence type="ECO:0000256" key="1">
    <source>
        <dbReference type="ARBA" id="ARBA00022450"/>
    </source>
</evidence>
<dbReference type="PROSITE" id="PS50075">
    <property type="entry name" value="CARRIER"/>
    <property type="match status" value="1"/>
</dbReference>
<dbReference type="InterPro" id="IPR045851">
    <property type="entry name" value="AMP-bd_C_sf"/>
</dbReference>
<dbReference type="InterPro" id="IPR020845">
    <property type="entry name" value="AMP-binding_CS"/>
</dbReference>
<dbReference type="InterPro" id="IPR006162">
    <property type="entry name" value="Ppantetheine_attach_site"/>
</dbReference>
<dbReference type="GO" id="GO:0005737">
    <property type="term" value="C:cytoplasm"/>
    <property type="evidence" value="ECO:0007669"/>
    <property type="project" value="TreeGrafter"/>
</dbReference>
<dbReference type="InterPro" id="IPR009081">
    <property type="entry name" value="PP-bd_ACP"/>
</dbReference>
<dbReference type="PROSITE" id="PS00455">
    <property type="entry name" value="AMP_BINDING"/>
    <property type="match status" value="1"/>
</dbReference>
<organism evidence="5 6">
    <name type="scientific">Streptomyces griseoaurantiacus</name>
    <dbReference type="NCBI Taxonomy" id="68213"/>
    <lineage>
        <taxon>Bacteria</taxon>
        <taxon>Bacillati</taxon>
        <taxon>Actinomycetota</taxon>
        <taxon>Actinomycetes</taxon>
        <taxon>Kitasatosporales</taxon>
        <taxon>Streptomycetaceae</taxon>
        <taxon>Streptomyces</taxon>
        <taxon>Streptomyces aurantiacus group</taxon>
    </lineage>
</organism>
<feature type="region of interest" description="Disordered" evidence="3">
    <location>
        <begin position="621"/>
        <end position="645"/>
    </location>
</feature>
<dbReference type="SMART" id="SM00823">
    <property type="entry name" value="PKS_PP"/>
    <property type="match status" value="1"/>
</dbReference>
<gene>
    <name evidence="5" type="ORF">SAMN05216260_12518</name>
</gene>
<dbReference type="Proteomes" id="UP000198614">
    <property type="component" value="Unassembled WGS sequence"/>
</dbReference>
<dbReference type="InterPro" id="IPR042099">
    <property type="entry name" value="ANL_N_sf"/>
</dbReference>
<dbReference type="InterPro" id="IPR020806">
    <property type="entry name" value="PKS_PP-bd"/>
</dbReference>
<dbReference type="SUPFAM" id="SSF56801">
    <property type="entry name" value="Acetyl-CoA synthetase-like"/>
    <property type="match status" value="1"/>
</dbReference>
<evidence type="ECO:0000259" key="4">
    <source>
        <dbReference type="PROSITE" id="PS50075"/>
    </source>
</evidence>
<keyword evidence="1" id="KW-0596">Phosphopantetheine</keyword>
<name>A0A1G7W195_9ACTN</name>
<dbReference type="EMBL" id="FNAX01000025">
    <property type="protein sequence ID" value="SDG65638.1"/>
    <property type="molecule type" value="Genomic_DNA"/>
</dbReference>
<sequence length="645" mass="66828">MFASAEVVPGRYGDQFRSPGLSFLDAVTNHARTAPGHTAVIDGERSLSYGELLAAAGALSQTLKETCGGRPVAVRLRRGADLVTALLAVAAAGVPFLAVDPEAPAEHTRSALTGAGVRALVTEGPVPAELAGFATVPPDSGSGPGPASGRDTGPVVAASASASASASGDTGPAGYLVRTSGSTGAPKLVEVSGSALERHARTMGEVYGLEPRDRVLQFANPAFDVVVEEVFPTLAAGATVVAAPHPVPAPSELTDFLAHHGVTVLNLPTPYWREWVAELDCGGRRVPDTVRLLVIGSDMGDGDTARRWRGHSGARLVNAYGASETTVTCAVGEDTREEEPAGALPVGRPLPGVEAFVLAEDGSEVAAPGTGELYIGGWCLAEGYLGDAERTGAAFVPHPSDPSLRLYRTRDRARREADGVITVLGRIDGEVNIRGHRVNPSEVSAALLRLDGVTAAHTLVRRDGRGEVRLTAYAVTATRQDGPALRERLGGLLPGHLLPAEVVVLDVLPVTANGKVDETLLPPPREVPPTPADAPAASAEVSALQTAEGLAGHLAGLWSAELDRAVGVDDNVFDLGAHSLMLAGVRRRLSADLGREVPSIALFTHTTPRALARFLHEGEAAADPHVSRPTAPNRLRARRASGGTR</sequence>
<dbReference type="AlphaFoldDB" id="A0A1G7W195"/>
<keyword evidence="2" id="KW-0597">Phosphoprotein</keyword>
<dbReference type="SUPFAM" id="SSF47336">
    <property type="entry name" value="ACP-like"/>
    <property type="match status" value="1"/>
</dbReference>
<feature type="compositionally biased region" description="Low complexity" evidence="3">
    <location>
        <begin position="157"/>
        <end position="167"/>
    </location>
</feature>
<dbReference type="Gene3D" id="3.40.50.12780">
    <property type="entry name" value="N-terminal domain of ligase-like"/>
    <property type="match status" value="1"/>
</dbReference>
<dbReference type="GO" id="GO:0031177">
    <property type="term" value="F:phosphopantetheine binding"/>
    <property type="evidence" value="ECO:0007669"/>
    <property type="project" value="InterPro"/>
</dbReference>
<evidence type="ECO:0000256" key="2">
    <source>
        <dbReference type="ARBA" id="ARBA00022553"/>
    </source>
</evidence>
<feature type="region of interest" description="Disordered" evidence="3">
    <location>
        <begin position="130"/>
        <end position="179"/>
    </location>
</feature>
<dbReference type="GO" id="GO:0043041">
    <property type="term" value="P:amino acid activation for nonribosomal peptide biosynthetic process"/>
    <property type="evidence" value="ECO:0007669"/>
    <property type="project" value="TreeGrafter"/>
</dbReference>
<dbReference type="PANTHER" id="PTHR45527:SF1">
    <property type="entry name" value="FATTY ACID SYNTHASE"/>
    <property type="match status" value="1"/>
</dbReference>
<evidence type="ECO:0000313" key="5">
    <source>
        <dbReference type="EMBL" id="SDG65638.1"/>
    </source>
</evidence>
<protein>
    <submittedName>
        <fullName evidence="5">Nocardicin nonribosomal peptide synthetase NocA</fullName>
    </submittedName>
</protein>
<dbReference type="Gene3D" id="1.10.1200.10">
    <property type="entry name" value="ACP-like"/>
    <property type="match status" value="1"/>
</dbReference>
<dbReference type="GO" id="GO:0044550">
    <property type="term" value="P:secondary metabolite biosynthetic process"/>
    <property type="evidence" value="ECO:0007669"/>
    <property type="project" value="TreeGrafter"/>
</dbReference>